<keyword evidence="4" id="KW-1185">Reference proteome</keyword>
<feature type="chain" id="PRO_5045819594" evidence="1">
    <location>
        <begin position="28"/>
        <end position="147"/>
    </location>
</feature>
<sequence>MRKIVFGTLFPVSLLFASFIATASAHATEERALREACSAFSQAGMRDCLSKKAADSQDDLRQARNDATSALSKWDEDAQYTGRAKAELTASDKVFEKYRDAHCKFRASLSGGGAGNSREILRSACIAELNGIRARQLRDAIAGLPLK</sequence>
<evidence type="ECO:0000313" key="4">
    <source>
        <dbReference type="Proteomes" id="UP001242732"/>
    </source>
</evidence>
<feature type="signal peptide" evidence="1">
    <location>
        <begin position="1"/>
        <end position="27"/>
    </location>
</feature>
<proteinExistence type="predicted"/>
<dbReference type="Pfam" id="PF07007">
    <property type="entry name" value="LprI"/>
    <property type="match status" value="1"/>
</dbReference>
<dbReference type="EMBL" id="CP127363">
    <property type="protein sequence ID" value="WIY48994.1"/>
    <property type="molecule type" value="Genomic_DNA"/>
</dbReference>
<evidence type="ECO:0000259" key="2">
    <source>
        <dbReference type="Pfam" id="PF07007"/>
    </source>
</evidence>
<organism evidence="3 4">
    <name type="scientific">Paracidovorax citrulli</name>
    <name type="common">Acidovorax citrulli</name>
    <dbReference type="NCBI Taxonomy" id="80869"/>
    <lineage>
        <taxon>Bacteria</taxon>
        <taxon>Pseudomonadati</taxon>
        <taxon>Pseudomonadota</taxon>
        <taxon>Betaproteobacteria</taxon>
        <taxon>Burkholderiales</taxon>
        <taxon>Comamonadaceae</taxon>
        <taxon>Paracidovorax</taxon>
    </lineage>
</organism>
<feature type="domain" description="Lysozyme inhibitor LprI-like N-terminal" evidence="2">
    <location>
        <begin position="40"/>
        <end position="137"/>
    </location>
</feature>
<name>A0ABY9APX5_PARCI</name>
<protein>
    <submittedName>
        <fullName evidence="3">DUF1311 domain-containing protein</fullName>
    </submittedName>
</protein>
<keyword evidence="1" id="KW-0732">Signal</keyword>
<dbReference type="Gene3D" id="1.20.1270.180">
    <property type="match status" value="1"/>
</dbReference>
<accession>A0ABY9APX5</accession>
<evidence type="ECO:0000256" key="1">
    <source>
        <dbReference type="SAM" id="SignalP"/>
    </source>
</evidence>
<evidence type="ECO:0000313" key="3">
    <source>
        <dbReference type="EMBL" id="WIY48994.1"/>
    </source>
</evidence>
<dbReference type="RefSeq" id="WP_011793231.1">
    <property type="nucleotide sequence ID" value="NZ_CP023687.1"/>
</dbReference>
<gene>
    <name evidence="3" type="ORF">QRO08_24825</name>
</gene>
<dbReference type="Proteomes" id="UP001242732">
    <property type="component" value="Chromosome"/>
</dbReference>
<dbReference type="InterPro" id="IPR009739">
    <property type="entry name" value="LprI-like_N"/>
</dbReference>
<reference evidence="3 4" key="1">
    <citation type="submission" date="2023-06" db="EMBL/GenBank/DDBJ databases">
        <authorList>
            <person name="Ham H."/>
            <person name="Park D.S."/>
        </authorList>
    </citation>
    <scope>NUCLEOTIDE SEQUENCE [LARGE SCALE GENOMIC DNA]</scope>
    <source>
        <strain evidence="3 4">KACC 17005</strain>
    </source>
</reference>
<dbReference type="GeneID" id="79789831"/>